<dbReference type="EC" id="2.7.1.33" evidence="6 16"/>
<evidence type="ECO:0000256" key="16">
    <source>
        <dbReference type="HAMAP-Rule" id="MF_01274"/>
    </source>
</evidence>
<feature type="binding site" evidence="16">
    <location>
        <position position="88"/>
    </location>
    <ligand>
        <name>substrate</name>
    </ligand>
</feature>
<feature type="binding site" evidence="16">
    <location>
        <begin position="95"/>
        <end position="98"/>
    </location>
    <ligand>
        <name>substrate</name>
    </ligand>
</feature>
<evidence type="ECO:0000256" key="8">
    <source>
        <dbReference type="ARBA" id="ARBA00022679"/>
    </source>
</evidence>
<evidence type="ECO:0000256" key="7">
    <source>
        <dbReference type="ARBA" id="ARBA00022490"/>
    </source>
</evidence>
<dbReference type="GO" id="GO:0015937">
    <property type="term" value="P:coenzyme A biosynthetic process"/>
    <property type="evidence" value="ECO:0007669"/>
    <property type="project" value="UniProtKB-UniRule"/>
</dbReference>
<comment type="similarity">
    <text evidence="14 16">Belongs to the type III pantothenate kinase family.</text>
</comment>
<organism evidence="17">
    <name type="scientific">Candidatus Nitricoxidivorans perseverans</name>
    <dbReference type="NCBI Taxonomy" id="2975601"/>
    <lineage>
        <taxon>Bacteria</taxon>
        <taxon>Pseudomonadati</taxon>
        <taxon>Pseudomonadota</taxon>
        <taxon>Betaproteobacteria</taxon>
        <taxon>Nitrosomonadales</taxon>
        <taxon>Sterolibacteriaceae</taxon>
        <taxon>Candidatus Nitricoxidivorans</taxon>
    </lineage>
</organism>
<evidence type="ECO:0000256" key="12">
    <source>
        <dbReference type="ARBA" id="ARBA00022958"/>
    </source>
</evidence>
<evidence type="ECO:0000256" key="4">
    <source>
        <dbReference type="ARBA" id="ARBA00005225"/>
    </source>
</evidence>
<evidence type="ECO:0000256" key="6">
    <source>
        <dbReference type="ARBA" id="ARBA00012102"/>
    </source>
</evidence>
<comment type="pathway">
    <text evidence="4 16">Cofactor biosynthesis; coenzyme A biosynthesis; CoA from (R)-pantothenate: step 1/5.</text>
</comment>
<dbReference type="GO" id="GO:0004594">
    <property type="term" value="F:pantothenate kinase activity"/>
    <property type="evidence" value="ECO:0007669"/>
    <property type="project" value="UniProtKB-UniRule"/>
</dbReference>
<keyword evidence="9 16" id="KW-0547">Nucleotide-binding</keyword>
<evidence type="ECO:0000256" key="13">
    <source>
        <dbReference type="ARBA" id="ARBA00022993"/>
    </source>
</evidence>
<name>A0AA49FJS9_9PROT</name>
<dbReference type="GO" id="GO:0005737">
    <property type="term" value="C:cytoplasm"/>
    <property type="evidence" value="ECO:0007669"/>
    <property type="project" value="UniProtKB-SubCell"/>
</dbReference>
<dbReference type="Proteomes" id="UP001234916">
    <property type="component" value="Chromosome"/>
</dbReference>
<keyword evidence="8 16" id="KW-0808">Transferase</keyword>
<dbReference type="InterPro" id="IPR043129">
    <property type="entry name" value="ATPase_NBD"/>
</dbReference>
<feature type="binding site" evidence="16">
    <location>
        <position position="120"/>
    </location>
    <ligand>
        <name>ATP</name>
        <dbReference type="ChEBI" id="CHEBI:30616"/>
    </ligand>
</feature>
<dbReference type="AlphaFoldDB" id="A0AA49FJS9"/>
<evidence type="ECO:0000256" key="3">
    <source>
        <dbReference type="ARBA" id="ARBA00004496"/>
    </source>
</evidence>
<evidence type="ECO:0000256" key="15">
    <source>
        <dbReference type="ARBA" id="ARBA00040883"/>
    </source>
</evidence>
<accession>A0AA49FJS9</accession>
<dbReference type="NCBIfam" id="TIGR00671">
    <property type="entry name" value="baf"/>
    <property type="match status" value="1"/>
</dbReference>
<dbReference type="PANTHER" id="PTHR34265">
    <property type="entry name" value="TYPE III PANTOTHENATE KINASE"/>
    <property type="match status" value="1"/>
</dbReference>
<comment type="function">
    <text evidence="16">Catalyzes the phosphorylation of pantothenate (Pan), the first step in CoA biosynthesis.</text>
</comment>
<comment type="subunit">
    <text evidence="5 16">Homodimer.</text>
</comment>
<feature type="active site" description="Proton acceptor" evidence="16">
    <location>
        <position position="97"/>
    </location>
</feature>
<feature type="binding site" evidence="16">
    <location>
        <position position="170"/>
    </location>
    <ligand>
        <name>substrate</name>
    </ligand>
</feature>
<comment type="caution">
    <text evidence="16">Lacks conserved residue(s) required for the propagation of feature annotation.</text>
</comment>
<comment type="cofactor">
    <cofactor evidence="16">
        <name>NH4(+)</name>
        <dbReference type="ChEBI" id="CHEBI:28938"/>
    </cofactor>
    <cofactor evidence="16">
        <name>K(+)</name>
        <dbReference type="ChEBI" id="CHEBI:29103"/>
    </cofactor>
    <text evidence="16">A monovalent cation. Ammonium or potassium.</text>
</comment>
<dbReference type="KEGG" id="npv:OHM77_10655"/>
<evidence type="ECO:0000256" key="10">
    <source>
        <dbReference type="ARBA" id="ARBA00022777"/>
    </source>
</evidence>
<evidence type="ECO:0000256" key="1">
    <source>
        <dbReference type="ARBA" id="ARBA00001206"/>
    </source>
</evidence>
<evidence type="ECO:0000256" key="14">
    <source>
        <dbReference type="ARBA" id="ARBA00038036"/>
    </source>
</evidence>
<protein>
    <recommendedName>
        <fullName evidence="15 16">Type III pantothenate kinase</fullName>
        <ecNumber evidence="6 16">2.7.1.33</ecNumber>
    </recommendedName>
    <alternativeName>
        <fullName evidence="16">PanK-III</fullName>
    </alternativeName>
    <alternativeName>
        <fullName evidence="16">Pantothenic acid kinase</fullName>
    </alternativeName>
</protein>
<feature type="binding site" evidence="16">
    <location>
        <begin position="6"/>
        <end position="13"/>
    </location>
    <ligand>
        <name>ATP</name>
        <dbReference type="ChEBI" id="CHEBI:30616"/>
    </ligand>
</feature>
<dbReference type="GO" id="GO:0005524">
    <property type="term" value="F:ATP binding"/>
    <property type="evidence" value="ECO:0007669"/>
    <property type="project" value="UniProtKB-UniRule"/>
</dbReference>
<gene>
    <name evidence="16" type="primary">coaX</name>
    <name evidence="17" type="ORF">OHM77_10655</name>
</gene>
<evidence type="ECO:0000256" key="9">
    <source>
        <dbReference type="ARBA" id="ARBA00022741"/>
    </source>
</evidence>
<dbReference type="SUPFAM" id="SSF53067">
    <property type="entry name" value="Actin-like ATPase domain"/>
    <property type="match status" value="2"/>
</dbReference>
<evidence type="ECO:0000256" key="5">
    <source>
        <dbReference type="ARBA" id="ARBA00011738"/>
    </source>
</evidence>
<dbReference type="Gene3D" id="3.30.420.40">
    <property type="match status" value="2"/>
</dbReference>
<keyword evidence="12 16" id="KW-0630">Potassium</keyword>
<keyword evidence="13 16" id="KW-0173">Coenzyme A biosynthesis</keyword>
<reference evidence="17" key="1">
    <citation type="journal article" date="2023" name="Nat. Microbiol.">
        <title>Enrichment and characterization of a nitric oxide-reducing microbial community in a continuous bioreactor.</title>
        <authorList>
            <person name="Garrido-Amador P."/>
            <person name="Stortenbeker N."/>
            <person name="Wessels H.J.C.T."/>
            <person name="Speth D.R."/>
            <person name="Garcia-Heredia I."/>
            <person name="Kartal B."/>
        </authorList>
    </citation>
    <scope>NUCLEOTIDE SEQUENCE</scope>
    <source>
        <strain evidence="17">MAG1</strain>
    </source>
</reference>
<dbReference type="HAMAP" id="MF_01274">
    <property type="entry name" value="Pantothen_kinase_3"/>
    <property type="match status" value="1"/>
</dbReference>
<comment type="cofactor">
    <cofactor evidence="2">
        <name>K(+)</name>
        <dbReference type="ChEBI" id="CHEBI:29103"/>
    </cofactor>
</comment>
<evidence type="ECO:0000256" key="2">
    <source>
        <dbReference type="ARBA" id="ARBA00001958"/>
    </source>
</evidence>
<proteinExistence type="inferred from homology"/>
<evidence type="ECO:0000313" key="17">
    <source>
        <dbReference type="EMBL" id="WIM05152.1"/>
    </source>
</evidence>
<dbReference type="InterPro" id="IPR004619">
    <property type="entry name" value="Type_III_PanK"/>
</dbReference>
<dbReference type="Pfam" id="PF03309">
    <property type="entry name" value="Pan_kinase"/>
    <property type="match status" value="1"/>
</dbReference>
<dbReference type="CDD" id="cd24015">
    <property type="entry name" value="ASKHA_NBD_PanK-III"/>
    <property type="match status" value="1"/>
</dbReference>
<keyword evidence="7 16" id="KW-0963">Cytoplasm</keyword>
<evidence type="ECO:0000256" key="11">
    <source>
        <dbReference type="ARBA" id="ARBA00022840"/>
    </source>
</evidence>
<comment type="catalytic activity">
    <reaction evidence="1 16">
        <text>(R)-pantothenate + ATP = (R)-4'-phosphopantothenate + ADP + H(+)</text>
        <dbReference type="Rhea" id="RHEA:16373"/>
        <dbReference type="ChEBI" id="CHEBI:10986"/>
        <dbReference type="ChEBI" id="CHEBI:15378"/>
        <dbReference type="ChEBI" id="CHEBI:29032"/>
        <dbReference type="ChEBI" id="CHEBI:30616"/>
        <dbReference type="ChEBI" id="CHEBI:456216"/>
        <dbReference type="EC" id="2.7.1.33"/>
    </reaction>
</comment>
<keyword evidence="11 16" id="KW-0067">ATP-binding</keyword>
<dbReference type="EMBL" id="CP107246">
    <property type="protein sequence ID" value="WIM05152.1"/>
    <property type="molecule type" value="Genomic_DNA"/>
</dbReference>
<comment type="subcellular location">
    <subcellularLocation>
        <location evidence="3 16">Cytoplasm</location>
    </subcellularLocation>
</comment>
<keyword evidence="10 16" id="KW-0418">Kinase</keyword>
<dbReference type="PANTHER" id="PTHR34265:SF1">
    <property type="entry name" value="TYPE III PANTOTHENATE KINASE"/>
    <property type="match status" value="1"/>
</dbReference>
<sequence length="229" mass="23728">MILCIDCGNTRLKWGLREGGAWLAQGALPLAEAESLDEVLPRRPSRAIACNVAGPAVAQAVVLAADRLGAPLDWIHAHAEQCGVRNGYEHPQQLGADRWAALIGARAAHDGPAVIVMCGTATTIDVLDADGRHRGGLILPGLDMMRASLAAGTADLSMAAGQWRDLPTNTLDAIATGCINATVGAIERMPPGFVLLSGGAAAAISPHLTLPHRLVENLVLEGLARVAEA</sequence>